<feature type="compositionally biased region" description="Polar residues" evidence="1">
    <location>
        <begin position="356"/>
        <end position="394"/>
    </location>
</feature>
<gene>
    <name evidence="2" type="ORF">ADEAN_000169400</name>
</gene>
<accession>A0A7G2C3T7</accession>
<dbReference type="Proteomes" id="UP000515908">
    <property type="component" value="Chromosome 03"/>
</dbReference>
<evidence type="ECO:0000313" key="2">
    <source>
        <dbReference type="EMBL" id="CAD2214249.1"/>
    </source>
</evidence>
<feature type="compositionally biased region" description="Low complexity" evidence="1">
    <location>
        <begin position="504"/>
        <end position="532"/>
    </location>
</feature>
<feature type="compositionally biased region" description="Basic and acidic residues" evidence="1">
    <location>
        <begin position="566"/>
        <end position="577"/>
    </location>
</feature>
<feature type="region of interest" description="Disordered" evidence="1">
    <location>
        <begin position="504"/>
        <end position="579"/>
    </location>
</feature>
<sequence>MPAPQEEEQINLDISDSTSSIQFDTASPEKTETPMVEEKEEAPAVEEKPEKAEKTKKPTRGAKEKERKTERQKTAEKVTKEAEKPKERKKQKSREEKPKPAAKADSRKSTPQERPLSIASSRSGRQEKRSISPHSEKPVRYASSASEDSRASRHHSRTPSEVSIEPRKSAKKRHGQAIPGGEPSSFDLYSKRKTRRAKASPRRRRPSPREEDQLDYLELLQQCREDARYLYNRRSNQRSPSYGRSETKRYTANREASRHSTPRRSPRGFRERELVEEPVLRSPYTQGNYNWRERDVYDPIEGYEEEYVPSDREYYRPTRRSRSADRTGRVDELNDSYYQAQAQRLRSPRSERRLSNHSSRVASPNAQHRSLSVEQRFRSPQHSGRQTPSVASEVSETDLLDEVEWKLDALAQEIVVEDTILEERMRSSPFERLYHMNNRRDRDERRKKLVQYTSLEKIRQKLLDGSVEREIEEREHKKRQQEALLQDPSGVYLRLYNNSYAASRAANRSGDGHVSPLTSPRRPSRRNSALSNGSANRRPTPKRSSSYIKELSTRLYKGGAVLQNQQRERQEQTAAEREEQEIEDFLVARLMARSSGSGW</sequence>
<feature type="compositionally biased region" description="Basic and acidic residues" evidence="1">
    <location>
        <begin position="124"/>
        <end position="139"/>
    </location>
</feature>
<proteinExistence type="predicted"/>
<feature type="compositionally biased region" description="Basic and acidic residues" evidence="1">
    <location>
        <begin position="314"/>
        <end position="332"/>
    </location>
</feature>
<name>A0A7G2C3T7_9TRYP</name>
<feature type="region of interest" description="Disordered" evidence="1">
    <location>
        <begin position="314"/>
        <end position="395"/>
    </location>
</feature>
<feature type="compositionally biased region" description="Polar residues" evidence="1">
    <location>
        <begin position="12"/>
        <end position="25"/>
    </location>
</feature>
<feature type="compositionally biased region" description="Acidic residues" evidence="1">
    <location>
        <begin position="1"/>
        <end position="10"/>
    </location>
</feature>
<keyword evidence="3" id="KW-1185">Reference proteome</keyword>
<evidence type="ECO:0000313" key="3">
    <source>
        <dbReference type="Proteomes" id="UP000515908"/>
    </source>
</evidence>
<dbReference type="VEuPathDB" id="TriTrypDB:ADEAN_000169400"/>
<dbReference type="OrthoDB" id="245575at2759"/>
<feature type="compositionally biased region" description="Polar residues" evidence="1">
    <location>
        <begin position="233"/>
        <end position="244"/>
    </location>
</feature>
<dbReference type="EMBL" id="LR877147">
    <property type="protein sequence ID" value="CAD2214249.1"/>
    <property type="molecule type" value="Genomic_DNA"/>
</dbReference>
<feature type="compositionally biased region" description="Basic and acidic residues" evidence="1">
    <location>
        <begin position="93"/>
        <end position="111"/>
    </location>
</feature>
<reference evidence="2 3" key="1">
    <citation type="submission" date="2020-08" db="EMBL/GenBank/DDBJ databases">
        <authorList>
            <person name="Newling K."/>
            <person name="Davey J."/>
            <person name="Forrester S."/>
        </authorList>
    </citation>
    <scope>NUCLEOTIDE SEQUENCE [LARGE SCALE GENOMIC DNA]</scope>
    <source>
        <strain evidence="3">Crithidia deanei Carvalho (ATCC PRA-265)</strain>
    </source>
</reference>
<feature type="region of interest" description="Disordered" evidence="1">
    <location>
        <begin position="230"/>
        <end position="274"/>
    </location>
</feature>
<protein>
    <submittedName>
        <fullName evidence="2">Uncharacterized protein</fullName>
    </submittedName>
</protein>
<organism evidence="2 3">
    <name type="scientific">Angomonas deanei</name>
    <dbReference type="NCBI Taxonomy" id="59799"/>
    <lineage>
        <taxon>Eukaryota</taxon>
        <taxon>Discoba</taxon>
        <taxon>Euglenozoa</taxon>
        <taxon>Kinetoplastea</taxon>
        <taxon>Metakinetoplastina</taxon>
        <taxon>Trypanosomatida</taxon>
        <taxon>Trypanosomatidae</taxon>
        <taxon>Strigomonadinae</taxon>
        <taxon>Angomonas</taxon>
    </lineage>
</organism>
<evidence type="ECO:0000256" key="1">
    <source>
        <dbReference type="SAM" id="MobiDB-lite"/>
    </source>
</evidence>
<dbReference type="AlphaFoldDB" id="A0A7G2C3T7"/>
<feature type="compositionally biased region" description="Basic residues" evidence="1">
    <location>
        <begin position="191"/>
        <end position="206"/>
    </location>
</feature>
<feature type="compositionally biased region" description="Polar residues" evidence="1">
    <location>
        <begin position="533"/>
        <end position="547"/>
    </location>
</feature>
<feature type="compositionally biased region" description="Basic and acidic residues" evidence="1">
    <location>
        <begin position="41"/>
        <end position="86"/>
    </location>
</feature>
<feature type="region of interest" description="Disordered" evidence="1">
    <location>
        <begin position="1"/>
        <end position="216"/>
    </location>
</feature>